<keyword evidence="1" id="KW-1133">Transmembrane helix</keyword>
<protein>
    <submittedName>
        <fullName evidence="2">Uncharacterized protein</fullName>
    </submittedName>
</protein>
<proteinExistence type="predicted"/>
<evidence type="ECO:0000313" key="3">
    <source>
        <dbReference type="Proteomes" id="UP000027265"/>
    </source>
</evidence>
<dbReference type="Proteomes" id="UP000027265">
    <property type="component" value="Unassembled WGS sequence"/>
</dbReference>
<dbReference type="EMBL" id="KL197723">
    <property type="protein sequence ID" value="KDQ55905.1"/>
    <property type="molecule type" value="Genomic_DNA"/>
</dbReference>
<evidence type="ECO:0000313" key="2">
    <source>
        <dbReference type="EMBL" id="KDQ55905.1"/>
    </source>
</evidence>
<name>A0A067PQ22_9AGAM</name>
<evidence type="ECO:0000256" key="1">
    <source>
        <dbReference type="SAM" id="Phobius"/>
    </source>
</evidence>
<keyword evidence="1" id="KW-0472">Membrane</keyword>
<keyword evidence="3" id="KW-1185">Reference proteome</keyword>
<gene>
    <name evidence="2" type="ORF">JAAARDRAFT_36669</name>
</gene>
<reference evidence="3" key="1">
    <citation type="journal article" date="2014" name="Proc. Natl. Acad. Sci. U.S.A.">
        <title>Extensive sampling of basidiomycete genomes demonstrates inadequacy of the white-rot/brown-rot paradigm for wood decay fungi.</title>
        <authorList>
            <person name="Riley R."/>
            <person name="Salamov A.A."/>
            <person name="Brown D.W."/>
            <person name="Nagy L.G."/>
            <person name="Floudas D."/>
            <person name="Held B.W."/>
            <person name="Levasseur A."/>
            <person name="Lombard V."/>
            <person name="Morin E."/>
            <person name="Otillar R."/>
            <person name="Lindquist E.A."/>
            <person name="Sun H."/>
            <person name="LaButti K.M."/>
            <person name="Schmutz J."/>
            <person name="Jabbour D."/>
            <person name="Luo H."/>
            <person name="Baker S.E."/>
            <person name="Pisabarro A.G."/>
            <person name="Walton J.D."/>
            <person name="Blanchette R.A."/>
            <person name="Henrissat B."/>
            <person name="Martin F."/>
            <person name="Cullen D."/>
            <person name="Hibbett D.S."/>
            <person name="Grigoriev I.V."/>
        </authorList>
    </citation>
    <scope>NUCLEOTIDE SEQUENCE [LARGE SCALE GENOMIC DNA]</scope>
    <source>
        <strain evidence="3">MUCL 33604</strain>
    </source>
</reference>
<feature type="transmembrane region" description="Helical" evidence="1">
    <location>
        <begin position="41"/>
        <end position="62"/>
    </location>
</feature>
<keyword evidence="1" id="KW-0812">Transmembrane</keyword>
<dbReference type="InParanoid" id="A0A067PQ22"/>
<organism evidence="2 3">
    <name type="scientific">Jaapia argillacea MUCL 33604</name>
    <dbReference type="NCBI Taxonomy" id="933084"/>
    <lineage>
        <taxon>Eukaryota</taxon>
        <taxon>Fungi</taxon>
        <taxon>Dikarya</taxon>
        <taxon>Basidiomycota</taxon>
        <taxon>Agaricomycotina</taxon>
        <taxon>Agaricomycetes</taxon>
        <taxon>Agaricomycetidae</taxon>
        <taxon>Jaapiales</taxon>
        <taxon>Jaapiaceae</taxon>
        <taxon>Jaapia</taxon>
    </lineage>
</organism>
<dbReference type="HOGENOM" id="CLU_2097215_0_0_1"/>
<sequence length="116" mass="12746">MRHVKSLPSLCLSSLRLCLYLCLYLSPFSISDVTSSSHLCTLLSLGISVSLTLSLVFIISIIPSSGIHVSSFLYSLLPVSSVFDDCILSIPITYRLYICLCMSQDLAINISYESTK</sequence>
<accession>A0A067PQ22</accession>
<dbReference type="AlphaFoldDB" id="A0A067PQ22"/>